<name>A0AAW1TQS2_9CUCU</name>
<reference evidence="1 2" key="1">
    <citation type="submission" date="2023-03" db="EMBL/GenBank/DDBJ databases">
        <title>Genome insight into feeding habits of ladybird beetles.</title>
        <authorList>
            <person name="Li H.-S."/>
            <person name="Huang Y.-H."/>
            <person name="Pang H."/>
        </authorList>
    </citation>
    <scope>NUCLEOTIDE SEQUENCE [LARGE SCALE GENOMIC DNA]</scope>
    <source>
        <strain evidence="1">SYSU_2023b</strain>
        <tissue evidence="1">Whole body</tissue>
    </source>
</reference>
<dbReference type="EMBL" id="JARQZJ010000012">
    <property type="protein sequence ID" value="KAK9872678.1"/>
    <property type="molecule type" value="Genomic_DNA"/>
</dbReference>
<proteinExistence type="predicted"/>
<sequence>MTRFVVTNDFYVSILLASEEVVYNDETRHAMLLIKCKSKVQVFEFEFIFTPDIVESCPTKSPNEFLRPKKGVIETNRYADQVRAKGITSESRVNRWVKPIPEGNKSYFFGDFTLNGIVSLSFNNQLLVSERNLF</sequence>
<evidence type="ECO:0000313" key="2">
    <source>
        <dbReference type="Proteomes" id="UP001431783"/>
    </source>
</evidence>
<gene>
    <name evidence="1" type="ORF">WA026_018812</name>
</gene>
<protein>
    <submittedName>
        <fullName evidence="1">Uncharacterized protein</fullName>
    </submittedName>
</protein>
<comment type="caution">
    <text evidence="1">The sequence shown here is derived from an EMBL/GenBank/DDBJ whole genome shotgun (WGS) entry which is preliminary data.</text>
</comment>
<organism evidence="1 2">
    <name type="scientific">Henosepilachna vigintioctopunctata</name>
    <dbReference type="NCBI Taxonomy" id="420089"/>
    <lineage>
        <taxon>Eukaryota</taxon>
        <taxon>Metazoa</taxon>
        <taxon>Ecdysozoa</taxon>
        <taxon>Arthropoda</taxon>
        <taxon>Hexapoda</taxon>
        <taxon>Insecta</taxon>
        <taxon>Pterygota</taxon>
        <taxon>Neoptera</taxon>
        <taxon>Endopterygota</taxon>
        <taxon>Coleoptera</taxon>
        <taxon>Polyphaga</taxon>
        <taxon>Cucujiformia</taxon>
        <taxon>Coccinelloidea</taxon>
        <taxon>Coccinellidae</taxon>
        <taxon>Epilachninae</taxon>
        <taxon>Epilachnini</taxon>
        <taxon>Henosepilachna</taxon>
    </lineage>
</organism>
<evidence type="ECO:0000313" key="1">
    <source>
        <dbReference type="EMBL" id="KAK9872678.1"/>
    </source>
</evidence>
<keyword evidence="2" id="KW-1185">Reference proteome</keyword>
<accession>A0AAW1TQS2</accession>
<dbReference type="AlphaFoldDB" id="A0AAW1TQS2"/>
<dbReference type="Proteomes" id="UP001431783">
    <property type="component" value="Unassembled WGS sequence"/>
</dbReference>